<evidence type="ECO:0000313" key="2">
    <source>
        <dbReference type="EMBL" id="SFQ13785.1"/>
    </source>
</evidence>
<keyword evidence="3" id="KW-1185">Reference proteome</keyword>
<dbReference type="GO" id="GO:0016787">
    <property type="term" value="F:hydrolase activity"/>
    <property type="evidence" value="ECO:0007669"/>
    <property type="project" value="InterPro"/>
</dbReference>
<accession>A0A1I5W225</accession>
<dbReference type="STRING" id="441119.SAMN04488047_1396"/>
<dbReference type="InterPro" id="IPR004843">
    <property type="entry name" value="Calcineurin-like_PHP"/>
</dbReference>
<feature type="domain" description="Calcineurin-like phosphoesterase" evidence="1">
    <location>
        <begin position="1"/>
        <end position="228"/>
    </location>
</feature>
<protein>
    <submittedName>
        <fullName evidence="2">Calcineurin-like phosphoesterase</fullName>
    </submittedName>
</protein>
<dbReference type="EMBL" id="FOXA01000039">
    <property type="protein sequence ID" value="SFQ13785.1"/>
    <property type="molecule type" value="Genomic_DNA"/>
</dbReference>
<reference evidence="2 3" key="1">
    <citation type="submission" date="2016-10" db="EMBL/GenBank/DDBJ databases">
        <authorList>
            <person name="de Groot N.N."/>
        </authorList>
    </citation>
    <scope>NUCLEOTIDE SEQUENCE [LARGE SCALE GENOMIC DNA]</scope>
    <source>
        <strain evidence="2 3">DSM 19547</strain>
    </source>
</reference>
<organism evidence="2 3">
    <name type="scientific">Tranquillimonas alkanivorans</name>
    <dbReference type="NCBI Taxonomy" id="441119"/>
    <lineage>
        <taxon>Bacteria</taxon>
        <taxon>Pseudomonadati</taxon>
        <taxon>Pseudomonadota</taxon>
        <taxon>Alphaproteobacteria</taxon>
        <taxon>Rhodobacterales</taxon>
        <taxon>Roseobacteraceae</taxon>
        <taxon>Tranquillimonas</taxon>
    </lineage>
</organism>
<sequence>MKALIVSDLHYDFWSAVGRDPLEDCMDVLEGVEAVILAGDLTNKGRKRWPRVFDYIQGKIPGVSIYALAGNHDFYGQTIDDEDKLRLVAQDCHVHYAQEAEFTLGASRVFCTTLWTDFQLPPGRLRNEHAAIEKSNDFHAIRVASDGYRKLRPSDVVSRHLQHRRWLEERLATPASESMKTVVVTHHAPHPGVLPASLGDVRAAYASDLTALFEKYDINLWLHGHEHHAQPLNVGRTRVRSVSLGYPPQVSAPRDRIVNCIFAL</sequence>
<name>A0A1I5W225_9RHOB</name>
<dbReference type="PANTHER" id="PTHR37844">
    <property type="entry name" value="SER/THR PROTEIN PHOSPHATASE SUPERFAMILY (AFU_ORTHOLOGUE AFUA_1G14840)"/>
    <property type="match status" value="1"/>
</dbReference>
<proteinExistence type="predicted"/>
<dbReference type="PANTHER" id="PTHR37844:SF2">
    <property type="entry name" value="SER_THR PROTEIN PHOSPHATASE SUPERFAMILY (AFU_ORTHOLOGUE AFUA_1G14840)"/>
    <property type="match status" value="1"/>
</dbReference>
<dbReference type="AlphaFoldDB" id="A0A1I5W225"/>
<dbReference type="InterPro" id="IPR029052">
    <property type="entry name" value="Metallo-depent_PP-like"/>
</dbReference>
<dbReference type="RefSeq" id="WP_218153151.1">
    <property type="nucleotide sequence ID" value="NZ_FOXA01000039.1"/>
</dbReference>
<dbReference type="Gene3D" id="3.60.21.10">
    <property type="match status" value="1"/>
</dbReference>
<dbReference type="Proteomes" id="UP000199356">
    <property type="component" value="Unassembled WGS sequence"/>
</dbReference>
<dbReference type="Pfam" id="PF00149">
    <property type="entry name" value="Metallophos"/>
    <property type="match status" value="1"/>
</dbReference>
<dbReference type="SUPFAM" id="SSF56300">
    <property type="entry name" value="Metallo-dependent phosphatases"/>
    <property type="match status" value="1"/>
</dbReference>
<evidence type="ECO:0000313" key="3">
    <source>
        <dbReference type="Proteomes" id="UP000199356"/>
    </source>
</evidence>
<evidence type="ECO:0000259" key="1">
    <source>
        <dbReference type="Pfam" id="PF00149"/>
    </source>
</evidence>
<gene>
    <name evidence="2" type="ORF">SAMN04488047_1396</name>
</gene>